<keyword evidence="2" id="KW-1185">Reference proteome</keyword>
<dbReference type="Proteomes" id="UP000253729">
    <property type="component" value="Unassembled WGS sequence"/>
</dbReference>
<sequence>MGWMGHSGRDSSWNLVMPMMTGHDNRSPVDDLRNPCFFGLIFGSRLHPRRMPTSPGSHKFPPIVGRGSGGTYHEAAGFIRAGLSMVVCEKVRPPPDLPSVNQPVLVACVMRWSQICPD</sequence>
<dbReference type="AlphaFoldDB" id="A0A3F3PW06"/>
<accession>A0A3F3PW06</accession>
<evidence type="ECO:0000313" key="2">
    <source>
        <dbReference type="Proteomes" id="UP000253729"/>
    </source>
</evidence>
<evidence type="ECO:0000313" key="1">
    <source>
        <dbReference type="EMBL" id="RDH31121.1"/>
    </source>
</evidence>
<dbReference type="EMBL" id="KZ852056">
    <property type="protein sequence ID" value="RDH31121.1"/>
    <property type="molecule type" value="Genomic_DNA"/>
</dbReference>
<dbReference type="GeneID" id="38135385"/>
<gene>
    <name evidence="1" type="ORF">BDQ94DRAFT_147500</name>
</gene>
<dbReference type="RefSeq" id="XP_026624143.1">
    <property type="nucleotide sequence ID" value="XM_026767029.1"/>
</dbReference>
<protein>
    <submittedName>
        <fullName evidence="1">Uncharacterized protein</fullName>
    </submittedName>
</protein>
<proteinExistence type="predicted"/>
<name>A0A3F3PW06_9EURO</name>
<reference evidence="1 2" key="1">
    <citation type="submission" date="2018-07" db="EMBL/GenBank/DDBJ databases">
        <title>The genomes of Aspergillus section Nigri reveals drivers in fungal speciation.</title>
        <authorList>
            <consortium name="DOE Joint Genome Institute"/>
            <person name="Vesth T.C."/>
            <person name="Nybo J."/>
            <person name="Theobald S."/>
            <person name="Brandl J."/>
            <person name="Frisvad J.C."/>
            <person name="Nielsen K.F."/>
            <person name="Lyhne E.K."/>
            <person name="Kogle M.E."/>
            <person name="Kuo A."/>
            <person name="Riley R."/>
            <person name="Clum A."/>
            <person name="Nolan M."/>
            <person name="Lipzen A."/>
            <person name="Salamov A."/>
            <person name="Henrissat B."/>
            <person name="Wiebenga A."/>
            <person name="De vries R.P."/>
            <person name="Grigoriev I.V."/>
            <person name="Mortensen U.H."/>
            <person name="Andersen M.R."/>
            <person name="Baker S.E."/>
        </authorList>
    </citation>
    <scope>NUCLEOTIDE SEQUENCE [LARGE SCALE GENOMIC DNA]</scope>
    <source>
        <strain evidence="1 2">CBS 139.54b</strain>
    </source>
</reference>
<organism evidence="1 2">
    <name type="scientific">Aspergillus welwitschiae</name>
    <dbReference type="NCBI Taxonomy" id="1341132"/>
    <lineage>
        <taxon>Eukaryota</taxon>
        <taxon>Fungi</taxon>
        <taxon>Dikarya</taxon>
        <taxon>Ascomycota</taxon>
        <taxon>Pezizomycotina</taxon>
        <taxon>Eurotiomycetes</taxon>
        <taxon>Eurotiomycetidae</taxon>
        <taxon>Eurotiales</taxon>
        <taxon>Aspergillaceae</taxon>
        <taxon>Aspergillus</taxon>
        <taxon>Aspergillus subgen. Circumdati</taxon>
    </lineage>
</organism>